<gene>
    <name evidence="1" type="ORF">HIJ39_12105</name>
</gene>
<reference evidence="1 2" key="1">
    <citation type="submission" date="2020-04" db="EMBL/GenBank/DDBJ databases">
        <authorList>
            <person name="Zhang R."/>
            <person name="Schippers A."/>
        </authorList>
    </citation>
    <scope>NUCLEOTIDE SEQUENCE [LARGE SCALE GENOMIC DNA]</scope>
    <source>
        <strain evidence="1 2">DSM 109850</strain>
    </source>
</reference>
<proteinExistence type="predicted"/>
<keyword evidence="2" id="KW-1185">Reference proteome</keyword>
<dbReference type="EMBL" id="JABBVZ010000039">
    <property type="protein sequence ID" value="NMP23086.1"/>
    <property type="molecule type" value="Genomic_DNA"/>
</dbReference>
<protein>
    <submittedName>
        <fullName evidence="1">Uncharacterized protein</fullName>
    </submittedName>
</protein>
<dbReference type="RefSeq" id="WP_169100033.1">
    <property type="nucleotide sequence ID" value="NZ_JABBVZ010000039.1"/>
</dbReference>
<sequence>MEKKARLAGIEFAVDRTERGYQLRIETTPEHQTQREQVFALFDQFRAEARRAGVTSPELMAHWMRDQVRRWSPTRK</sequence>
<comment type="caution">
    <text evidence="1">The sequence shown here is derived from an EMBL/GenBank/DDBJ whole genome shotgun (WGS) entry which is preliminary data.</text>
</comment>
<evidence type="ECO:0000313" key="2">
    <source>
        <dbReference type="Proteomes" id="UP000533476"/>
    </source>
</evidence>
<accession>A0A7Y0Q3K8</accession>
<dbReference type="AlphaFoldDB" id="A0A7Y0Q3K8"/>
<dbReference type="Proteomes" id="UP000533476">
    <property type="component" value="Unassembled WGS sequence"/>
</dbReference>
<name>A0A7Y0Q3K8_9FIRM</name>
<evidence type="ECO:0000313" key="1">
    <source>
        <dbReference type="EMBL" id="NMP23086.1"/>
    </source>
</evidence>
<organism evidence="1 2">
    <name type="scientific">Sulfobacillus harzensis</name>
    <dbReference type="NCBI Taxonomy" id="2729629"/>
    <lineage>
        <taxon>Bacteria</taxon>
        <taxon>Bacillati</taxon>
        <taxon>Bacillota</taxon>
        <taxon>Clostridia</taxon>
        <taxon>Eubacteriales</taxon>
        <taxon>Clostridiales Family XVII. Incertae Sedis</taxon>
        <taxon>Sulfobacillus</taxon>
    </lineage>
</organism>